<evidence type="ECO:0000256" key="1">
    <source>
        <dbReference type="ARBA" id="ARBA00008779"/>
    </source>
</evidence>
<keyword evidence="4" id="KW-0106">Calcium</keyword>
<dbReference type="PANTHER" id="PTHR42693">
    <property type="entry name" value="ARYLSULFATASE FAMILY MEMBER"/>
    <property type="match status" value="1"/>
</dbReference>
<dbReference type="Gene3D" id="3.40.720.10">
    <property type="entry name" value="Alkaline Phosphatase, subunit A"/>
    <property type="match status" value="1"/>
</dbReference>
<feature type="signal peptide" evidence="5">
    <location>
        <begin position="1"/>
        <end position="22"/>
    </location>
</feature>
<name>A0ABP0NXA4_9DINO</name>
<dbReference type="EMBL" id="CAXAMM010030800">
    <property type="protein sequence ID" value="CAK9067070.1"/>
    <property type="molecule type" value="Genomic_DNA"/>
</dbReference>
<feature type="non-terminal residue" evidence="7">
    <location>
        <position position="354"/>
    </location>
</feature>
<evidence type="ECO:0000256" key="4">
    <source>
        <dbReference type="ARBA" id="ARBA00022837"/>
    </source>
</evidence>
<dbReference type="SUPFAM" id="SSF53649">
    <property type="entry name" value="Alkaline phosphatase-like"/>
    <property type="match status" value="1"/>
</dbReference>
<sequence length="354" mass="38889">MRMRVHTLIGLCTVFVFSFVVGDGESGEANGAERRPNVLLMMADDLGWADLSCYGSTETSTPHLDQLAADGLKFTDFYAASGVCSPSRAAFMTGRFSVRAGVYSWIHTSHRMHLRREEVTIAELARSVGYRTAHFGKWHLGYDLEEGSGDGPDPGDHGFETWMATGNNANPSHRNPNNFVRDGVAVGPTEGYSCQLVVDAAIEWLDATAKGDEPFYLNLWFHEPHARVAAPERFRNRHLDKKNPDYYGSIENMDDAVGRLLEHLKKLGLDEETFVVFTSDNGSYMAGSNGELTGRKTTVWEGGIREPGIMRFPGHIKPGSVSHEPAGLVDLLPTVCDVVGAEVPRDRTIDGVSL</sequence>
<keyword evidence="8" id="KW-1185">Reference proteome</keyword>
<comment type="similarity">
    <text evidence="1">Belongs to the sulfatase family.</text>
</comment>
<evidence type="ECO:0000256" key="2">
    <source>
        <dbReference type="ARBA" id="ARBA00022723"/>
    </source>
</evidence>
<dbReference type="InterPro" id="IPR000917">
    <property type="entry name" value="Sulfatase_N"/>
</dbReference>
<reference evidence="7 8" key="1">
    <citation type="submission" date="2024-02" db="EMBL/GenBank/DDBJ databases">
        <authorList>
            <person name="Chen Y."/>
            <person name="Shah S."/>
            <person name="Dougan E. K."/>
            <person name="Thang M."/>
            <person name="Chan C."/>
        </authorList>
    </citation>
    <scope>NUCLEOTIDE SEQUENCE [LARGE SCALE GENOMIC DNA]</scope>
</reference>
<evidence type="ECO:0000313" key="8">
    <source>
        <dbReference type="Proteomes" id="UP001642464"/>
    </source>
</evidence>
<keyword evidence="3" id="KW-0378">Hydrolase</keyword>
<feature type="chain" id="PRO_5047396554" evidence="5">
    <location>
        <begin position="23"/>
        <end position="354"/>
    </location>
</feature>
<keyword evidence="2" id="KW-0479">Metal-binding</keyword>
<dbReference type="Proteomes" id="UP001642464">
    <property type="component" value="Unassembled WGS sequence"/>
</dbReference>
<proteinExistence type="inferred from homology"/>
<dbReference type="PANTHER" id="PTHR42693:SF53">
    <property type="entry name" value="ENDO-4-O-SULFATASE"/>
    <property type="match status" value="1"/>
</dbReference>
<evidence type="ECO:0000259" key="6">
    <source>
        <dbReference type="Pfam" id="PF00884"/>
    </source>
</evidence>
<comment type="caution">
    <text evidence="7">The sequence shown here is derived from an EMBL/GenBank/DDBJ whole genome shotgun (WGS) entry which is preliminary data.</text>
</comment>
<dbReference type="InterPro" id="IPR017850">
    <property type="entry name" value="Alkaline_phosphatase_core_sf"/>
</dbReference>
<keyword evidence="5" id="KW-0732">Signal</keyword>
<organism evidence="7 8">
    <name type="scientific">Durusdinium trenchii</name>
    <dbReference type="NCBI Taxonomy" id="1381693"/>
    <lineage>
        <taxon>Eukaryota</taxon>
        <taxon>Sar</taxon>
        <taxon>Alveolata</taxon>
        <taxon>Dinophyceae</taxon>
        <taxon>Suessiales</taxon>
        <taxon>Symbiodiniaceae</taxon>
        <taxon>Durusdinium</taxon>
    </lineage>
</organism>
<dbReference type="Pfam" id="PF00884">
    <property type="entry name" value="Sulfatase"/>
    <property type="match status" value="1"/>
</dbReference>
<dbReference type="InterPro" id="IPR050738">
    <property type="entry name" value="Sulfatase"/>
</dbReference>
<dbReference type="InterPro" id="IPR024607">
    <property type="entry name" value="Sulfatase_CS"/>
</dbReference>
<evidence type="ECO:0000313" key="7">
    <source>
        <dbReference type="EMBL" id="CAK9067070.1"/>
    </source>
</evidence>
<accession>A0ABP0NXA4</accession>
<gene>
    <name evidence="7" type="ORF">SCF082_LOCUS34019</name>
</gene>
<feature type="domain" description="Sulfatase N-terminal" evidence="6">
    <location>
        <begin position="36"/>
        <end position="340"/>
    </location>
</feature>
<evidence type="ECO:0000256" key="3">
    <source>
        <dbReference type="ARBA" id="ARBA00022801"/>
    </source>
</evidence>
<dbReference type="PROSITE" id="PS00523">
    <property type="entry name" value="SULFATASE_1"/>
    <property type="match status" value="1"/>
</dbReference>
<protein>
    <submittedName>
        <fullName evidence="7">N-acetylgalactosamine-6-sulfatase (Chondroitinsulfatase) (Chondroitinase) (Galactose-6-sulfate sulfatase) (N-acetylgalactosamine-6-sulfate sulfatase) (GalNAc6S sulfatase)</fullName>
    </submittedName>
</protein>
<evidence type="ECO:0000256" key="5">
    <source>
        <dbReference type="SAM" id="SignalP"/>
    </source>
</evidence>